<proteinExistence type="predicted"/>
<evidence type="ECO:0000313" key="11">
    <source>
        <dbReference type="EMBL" id="MBM7494278.1"/>
    </source>
</evidence>
<keyword evidence="3" id="KW-0547">Nucleotide-binding</keyword>
<dbReference type="CDD" id="cd18550">
    <property type="entry name" value="ABC_6TM_exporter_like"/>
    <property type="match status" value="1"/>
</dbReference>
<dbReference type="InterPro" id="IPR003439">
    <property type="entry name" value="ABC_transporter-like_ATP-bd"/>
</dbReference>
<organism evidence="11 12">
    <name type="scientific">Micromonospora luteifusca</name>
    <dbReference type="NCBI Taxonomy" id="709860"/>
    <lineage>
        <taxon>Bacteria</taxon>
        <taxon>Bacillati</taxon>
        <taxon>Actinomycetota</taxon>
        <taxon>Actinomycetes</taxon>
        <taxon>Micromonosporales</taxon>
        <taxon>Micromonosporaceae</taxon>
        <taxon>Micromonospora</taxon>
    </lineage>
</organism>
<evidence type="ECO:0000256" key="4">
    <source>
        <dbReference type="ARBA" id="ARBA00022840"/>
    </source>
</evidence>
<evidence type="ECO:0000313" key="12">
    <source>
        <dbReference type="Proteomes" id="UP000764837"/>
    </source>
</evidence>
<dbReference type="Gene3D" id="3.40.50.300">
    <property type="entry name" value="P-loop containing nucleotide triphosphate hydrolases"/>
    <property type="match status" value="1"/>
</dbReference>
<keyword evidence="12" id="KW-1185">Reference proteome</keyword>
<dbReference type="Pfam" id="PF00664">
    <property type="entry name" value="ABC_membrane"/>
    <property type="match status" value="1"/>
</dbReference>
<dbReference type="PROSITE" id="PS50893">
    <property type="entry name" value="ABC_TRANSPORTER_2"/>
    <property type="match status" value="1"/>
</dbReference>
<sequence>MAQSTVDPAHPKAEPIEREPAEATTLHVLRRMAVRFRPYRWHTAGSLLLILVTVGLSTAAPLLLQRVIDDAVPNHDTTLLAVLCGLMMALGLSASLLAVAETALTNWTGQRVSARLRVDVYDRARAQPLRFYSEQGQSQIQSRLISDIDGIDRFLTSTVHQALSALVSLVAAGVAMVILSWPLALVSMALATLLSLFNNRFAKRRRRLFRQRQRLLTTVLRYVAEDLSLSGVLLGRTLRRTGRQRDRFVEVAEDIRDVTFRQRMAGMSAYTVIGVSFACVPPLIFWAYGTFTSAASVGAVVVLVMLQTRLSQPIQSLLRLSGSVQASVAMFERVLEYLDMEAHEEDPAPVRRRTGGPAEVRLRDVSCHYPGASKPALAGVDLDFPAGSVTVITGHTGSGKSTLGLVLAGLLSPDAGSVRIDGRSGRLRSEATLIPQHTALLHGTLRDNLLFARGGITQAELDRALGTVQLSPLIAALRNGWDTSIGENGLQLSGGERQRLGVARTLLADYRMLIVDEATSALDHHTADRVNTALREHCRDKTLVLIAHRLPRMEPQDRVVVLDRGCVAERGTHAMLSVSGGAYASLLAAQHQIEPTRPGPSHRGPNHREPKLPLPLPLT</sequence>
<evidence type="ECO:0000256" key="3">
    <source>
        <dbReference type="ARBA" id="ARBA00022741"/>
    </source>
</evidence>
<feature type="transmembrane region" description="Helical" evidence="8">
    <location>
        <begin position="185"/>
        <end position="202"/>
    </location>
</feature>
<keyword evidence="5 8" id="KW-1133">Transmembrane helix</keyword>
<dbReference type="RefSeq" id="WP_204944870.1">
    <property type="nucleotide sequence ID" value="NZ_JAFBBP010000001.1"/>
</dbReference>
<name>A0ABS2M1F7_9ACTN</name>
<feature type="domain" description="ABC transporter" evidence="9">
    <location>
        <begin position="360"/>
        <end position="589"/>
    </location>
</feature>
<evidence type="ECO:0000256" key="1">
    <source>
        <dbReference type="ARBA" id="ARBA00004651"/>
    </source>
</evidence>
<evidence type="ECO:0000259" key="10">
    <source>
        <dbReference type="PROSITE" id="PS50929"/>
    </source>
</evidence>
<feature type="domain" description="ABC transmembrane type-1" evidence="10">
    <location>
        <begin position="44"/>
        <end position="326"/>
    </location>
</feature>
<gene>
    <name evidence="11" type="ORF">JOD64_005500</name>
</gene>
<evidence type="ECO:0000256" key="8">
    <source>
        <dbReference type="SAM" id="Phobius"/>
    </source>
</evidence>
<dbReference type="SMART" id="SM00382">
    <property type="entry name" value="AAA"/>
    <property type="match status" value="1"/>
</dbReference>
<dbReference type="SUPFAM" id="SSF90123">
    <property type="entry name" value="ABC transporter transmembrane region"/>
    <property type="match status" value="1"/>
</dbReference>
<keyword evidence="2 8" id="KW-0812">Transmembrane</keyword>
<evidence type="ECO:0000259" key="9">
    <source>
        <dbReference type="PROSITE" id="PS50893"/>
    </source>
</evidence>
<dbReference type="InterPro" id="IPR027417">
    <property type="entry name" value="P-loop_NTPase"/>
</dbReference>
<dbReference type="Pfam" id="PF00005">
    <property type="entry name" value="ABC_tran"/>
    <property type="match status" value="1"/>
</dbReference>
<accession>A0ABS2M1F7</accession>
<dbReference type="PROSITE" id="PS00211">
    <property type="entry name" value="ABC_TRANSPORTER_1"/>
    <property type="match status" value="1"/>
</dbReference>
<dbReference type="PANTHER" id="PTHR43394">
    <property type="entry name" value="ATP-DEPENDENT PERMEASE MDL1, MITOCHONDRIAL"/>
    <property type="match status" value="1"/>
</dbReference>
<dbReference type="Gene3D" id="1.20.1560.10">
    <property type="entry name" value="ABC transporter type 1, transmembrane domain"/>
    <property type="match status" value="1"/>
</dbReference>
<comment type="caution">
    <text evidence="11">The sequence shown here is derived from an EMBL/GenBank/DDBJ whole genome shotgun (WGS) entry which is preliminary data.</text>
</comment>
<feature type="transmembrane region" description="Helical" evidence="8">
    <location>
        <begin position="269"/>
        <end position="288"/>
    </location>
</feature>
<dbReference type="SUPFAM" id="SSF52540">
    <property type="entry name" value="P-loop containing nucleoside triphosphate hydrolases"/>
    <property type="match status" value="1"/>
</dbReference>
<dbReference type="Proteomes" id="UP000764837">
    <property type="component" value="Unassembled WGS sequence"/>
</dbReference>
<dbReference type="InterPro" id="IPR039421">
    <property type="entry name" value="Type_1_exporter"/>
</dbReference>
<dbReference type="InterPro" id="IPR003593">
    <property type="entry name" value="AAA+_ATPase"/>
</dbReference>
<dbReference type="PROSITE" id="PS50929">
    <property type="entry name" value="ABC_TM1F"/>
    <property type="match status" value="1"/>
</dbReference>
<keyword evidence="4 11" id="KW-0067">ATP-binding</keyword>
<feature type="transmembrane region" description="Helical" evidence="8">
    <location>
        <begin position="162"/>
        <end position="179"/>
    </location>
</feature>
<evidence type="ECO:0000256" key="7">
    <source>
        <dbReference type="SAM" id="MobiDB-lite"/>
    </source>
</evidence>
<evidence type="ECO:0000256" key="5">
    <source>
        <dbReference type="ARBA" id="ARBA00022989"/>
    </source>
</evidence>
<dbReference type="PANTHER" id="PTHR43394:SF1">
    <property type="entry name" value="ATP-BINDING CASSETTE SUB-FAMILY B MEMBER 10, MITOCHONDRIAL"/>
    <property type="match status" value="1"/>
</dbReference>
<dbReference type="InterPro" id="IPR017871">
    <property type="entry name" value="ABC_transporter-like_CS"/>
</dbReference>
<dbReference type="InterPro" id="IPR011527">
    <property type="entry name" value="ABC1_TM_dom"/>
</dbReference>
<comment type="subcellular location">
    <subcellularLocation>
        <location evidence="1">Cell membrane</location>
        <topology evidence="1">Multi-pass membrane protein</topology>
    </subcellularLocation>
</comment>
<evidence type="ECO:0000256" key="6">
    <source>
        <dbReference type="ARBA" id="ARBA00023136"/>
    </source>
</evidence>
<feature type="transmembrane region" description="Helical" evidence="8">
    <location>
        <begin position="79"/>
        <end position="100"/>
    </location>
</feature>
<protein>
    <submittedName>
        <fullName evidence="11">ATP-binding cassette subfamily B protein</fullName>
    </submittedName>
</protein>
<keyword evidence="6 8" id="KW-0472">Membrane</keyword>
<dbReference type="InterPro" id="IPR036640">
    <property type="entry name" value="ABC1_TM_sf"/>
</dbReference>
<dbReference type="GO" id="GO:0005524">
    <property type="term" value="F:ATP binding"/>
    <property type="evidence" value="ECO:0007669"/>
    <property type="project" value="UniProtKB-KW"/>
</dbReference>
<feature type="transmembrane region" description="Helical" evidence="8">
    <location>
        <begin position="39"/>
        <end position="59"/>
    </location>
</feature>
<dbReference type="EMBL" id="JAFBBP010000001">
    <property type="protein sequence ID" value="MBM7494278.1"/>
    <property type="molecule type" value="Genomic_DNA"/>
</dbReference>
<reference evidence="11 12" key="1">
    <citation type="submission" date="2021-01" db="EMBL/GenBank/DDBJ databases">
        <title>Sequencing the genomes of 1000 actinobacteria strains.</title>
        <authorList>
            <person name="Klenk H.-P."/>
        </authorList>
    </citation>
    <scope>NUCLEOTIDE SEQUENCE [LARGE SCALE GENOMIC DNA]</scope>
    <source>
        <strain evidence="11 12">DSM 100204</strain>
    </source>
</reference>
<evidence type="ECO:0000256" key="2">
    <source>
        <dbReference type="ARBA" id="ARBA00022692"/>
    </source>
</evidence>
<feature type="region of interest" description="Disordered" evidence="7">
    <location>
        <begin position="594"/>
        <end position="619"/>
    </location>
</feature>